<comment type="caution">
    <text evidence="2">The sequence shown here is derived from an EMBL/GenBank/DDBJ whole genome shotgun (WGS) entry which is preliminary data.</text>
</comment>
<dbReference type="Pfam" id="PF01190">
    <property type="entry name" value="Pollen_Ole_e_1"/>
    <property type="match status" value="1"/>
</dbReference>
<organism evidence="2">
    <name type="scientific">Brassica cretica</name>
    <name type="common">Mustard</name>
    <dbReference type="NCBI Taxonomy" id="69181"/>
    <lineage>
        <taxon>Eukaryota</taxon>
        <taxon>Viridiplantae</taxon>
        <taxon>Streptophyta</taxon>
        <taxon>Embryophyta</taxon>
        <taxon>Tracheophyta</taxon>
        <taxon>Spermatophyta</taxon>
        <taxon>Magnoliopsida</taxon>
        <taxon>eudicotyledons</taxon>
        <taxon>Gunneridae</taxon>
        <taxon>Pentapetalae</taxon>
        <taxon>rosids</taxon>
        <taxon>malvids</taxon>
        <taxon>Brassicales</taxon>
        <taxon>Brassicaceae</taxon>
        <taxon>Brassiceae</taxon>
        <taxon>Brassica</taxon>
    </lineage>
</organism>
<evidence type="ECO:0000313" key="2">
    <source>
        <dbReference type="EMBL" id="KAF2548744.1"/>
    </source>
</evidence>
<proteinExistence type="predicted"/>
<reference evidence="2" key="1">
    <citation type="submission" date="2019-12" db="EMBL/GenBank/DDBJ databases">
        <title>Genome sequencing and annotation of Brassica cretica.</title>
        <authorList>
            <person name="Studholme D.J."/>
            <person name="Sarris P.F."/>
        </authorList>
    </citation>
    <scope>NUCLEOTIDE SEQUENCE</scope>
    <source>
        <strain evidence="2">PFS-102/07</strain>
        <tissue evidence="2">Leaf</tissue>
    </source>
</reference>
<dbReference type="PANTHER" id="PTHR33470">
    <property type="entry name" value="OS01G0164075 PROTEIN"/>
    <property type="match status" value="1"/>
</dbReference>
<keyword evidence="1" id="KW-0732">Signal</keyword>
<dbReference type="PANTHER" id="PTHR33470:SF41">
    <property type="entry name" value="PISTIL-SPECIFIC EXTENSIN-LIKE PROTEIN"/>
    <property type="match status" value="1"/>
</dbReference>
<sequence>MVTCMGAVVRLLCKSKKNIVAETKTDKNGYFLLLGPKTVTNYGFRGCRVYLVKSKDYKCNKVSKLFGGDVGAVLKPEKRKGKSAVVINQLIYGIFNVGPFAFDPVCPK</sequence>
<gene>
    <name evidence="2" type="ORF">F2Q70_00021136</name>
</gene>
<protein>
    <submittedName>
        <fullName evidence="2">Uncharacterized protein</fullName>
    </submittedName>
</protein>
<name>A0A8S9GVK8_BRACR</name>
<dbReference type="AlphaFoldDB" id="A0A8S9GVK8"/>
<dbReference type="EMBL" id="QGKY02001925">
    <property type="protein sequence ID" value="KAF2548744.1"/>
    <property type="molecule type" value="Genomic_DNA"/>
</dbReference>
<accession>A0A8S9GVK8</accession>
<evidence type="ECO:0000256" key="1">
    <source>
        <dbReference type="ARBA" id="ARBA00022729"/>
    </source>
</evidence>
<dbReference type="GO" id="GO:0071944">
    <property type="term" value="C:cell periphery"/>
    <property type="evidence" value="ECO:0007669"/>
    <property type="project" value="TreeGrafter"/>
</dbReference>